<gene>
    <name evidence="8 10" type="primary">gmd</name>
    <name evidence="10" type="ORF">EPK99_09315</name>
</gene>
<dbReference type="PANTHER" id="PTHR43715:SF1">
    <property type="entry name" value="GDP-MANNOSE 4,6 DEHYDRATASE"/>
    <property type="match status" value="1"/>
</dbReference>
<sequence length="380" mass="42711">MSANVKSNGKVALITGVTGQDGSYLAEFLLAKGYVVHGIKRRASLFNTSRVDHIYEDPHLADARFKLHYGDLSDTLNLTRLVRDIEPDEVYNLGAQSHVAVSFEAPEYTADVDAIGTLRLLESIRFLGLEKKTRFYQASTSELYGLVQETPQRETTPFYPRSPYAVAKLYAYWITVNYREAYGMYACNGILFNHESPRRGETFVTRKITRGLSNIAMGLESCLYMGNIDSLRDWGHAKDYVRMQWMMLQQDKPEDFVISTGLQYSVREFVQWTAAELGITLEFSGEGVNEIATVAAVNGNMSPSLKVGDVVLRIDPRYFRPAEVDTLLGSSEKAKERLGWVPEITAREMCAEMVAEDHKAARRHSLLKEHGLSLPVSLEG</sequence>
<protein>
    <recommendedName>
        <fullName evidence="4 8">GDP-mannose 4,6-dehydratase</fullName>
        <ecNumber evidence="4 8">4.2.1.47</ecNumber>
    </recommendedName>
    <alternativeName>
        <fullName evidence="8">GDP-D-mannose dehydratase</fullName>
    </alternativeName>
</protein>
<dbReference type="InterPro" id="IPR006368">
    <property type="entry name" value="GDP_Man_deHydtase"/>
</dbReference>
<dbReference type="Pfam" id="PF16363">
    <property type="entry name" value="GDP_Man_Dehyd"/>
    <property type="match status" value="1"/>
</dbReference>
<dbReference type="GO" id="GO:0070401">
    <property type="term" value="F:NADP+ binding"/>
    <property type="evidence" value="ECO:0007669"/>
    <property type="project" value="UniProtKB-UniRule"/>
</dbReference>
<comment type="caution">
    <text evidence="8">Lacks conserved residue(s) required for the propagation of feature annotation.</text>
</comment>
<dbReference type="NCBIfam" id="TIGR01472">
    <property type="entry name" value="gmd"/>
    <property type="match status" value="1"/>
</dbReference>
<dbReference type="Gene3D" id="3.90.25.10">
    <property type="entry name" value="UDP-galactose 4-epimerase, domain 1"/>
    <property type="match status" value="1"/>
</dbReference>
<evidence type="ECO:0000256" key="6">
    <source>
        <dbReference type="ARBA" id="ARBA00023239"/>
    </source>
</evidence>
<dbReference type="AlphaFoldDB" id="A0A444LIB2"/>
<evidence type="ECO:0000256" key="1">
    <source>
        <dbReference type="ARBA" id="ARBA00000188"/>
    </source>
</evidence>
<keyword evidence="6 8" id="KW-0456">Lyase</keyword>
<evidence type="ECO:0000256" key="3">
    <source>
        <dbReference type="ARBA" id="ARBA00009263"/>
    </source>
</evidence>
<comment type="similarity">
    <text evidence="3 8">Belongs to the NAD(P)-dependent epimerase/dehydratase family. GDP-mannose 4,6-dehydratase subfamily.</text>
</comment>
<dbReference type="EMBL" id="SBIP01000002">
    <property type="protein sequence ID" value="RWX78776.1"/>
    <property type="molecule type" value="Genomic_DNA"/>
</dbReference>
<evidence type="ECO:0000256" key="7">
    <source>
        <dbReference type="ARBA" id="ARBA00059383"/>
    </source>
</evidence>
<evidence type="ECO:0000313" key="11">
    <source>
        <dbReference type="Proteomes" id="UP000287687"/>
    </source>
</evidence>
<dbReference type="FunFam" id="3.40.50.720:FF:000924">
    <property type="entry name" value="GDP-mannose 4,6 dehydratase"/>
    <property type="match status" value="1"/>
</dbReference>
<feature type="domain" description="NAD(P)-binding" evidence="9">
    <location>
        <begin position="13"/>
        <end position="353"/>
    </location>
</feature>
<keyword evidence="8" id="KW-0521">NADP</keyword>
<organism evidence="10 11">
    <name type="scientific">Neorhizobium lilium</name>
    <dbReference type="NCBI Taxonomy" id="2503024"/>
    <lineage>
        <taxon>Bacteria</taxon>
        <taxon>Pseudomonadati</taxon>
        <taxon>Pseudomonadota</taxon>
        <taxon>Alphaproteobacteria</taxon>
        <taxon>Hyphomicrobiales</taxon>
        <taxon>Rhizobiaceae</taxon>
        <taxon>Rhizobium/Agrobacterium group</taxon>
        <taxon>Neorhizobium</taxon>
    </lineage>
</organism>
<dbReference type="RefSeq" id="WP_128442754.1">
    <property type="nucleotide sequence ID" value="NZ_SBIP01000002.1"/>
</dbReference>
<dbReference type="PANTHER" id="PTHR43715">
    <property type="entry name" value="GDP-MANNOSE 4,6-DEHYDRATASE"/>
    <property type="match status" value="1"/>
</dbReference>
<evidence type="ECO:0000256" key="8">
    <source>
        <dbReference type="HAMAP-Rule" id="MF_00955"/>
    </source>
</evidence>
<dbReference type="OrthoDB" id="9779041at2"/>
<dbReference type="InterPro" id="IPR036291">
    <property type="entry name" value="NAD(P)-bd_dom_sf"/>
</dbReference>
<dbReference type="EC" id="4.2.1.47" evidence="4 8"/>
<evidence type="ECO:0000256" key="5">
    <source>
        <dbReference type="ARBA" id="ARBA00022458"/>
    </source>
</evidence>
<dbReference type="HAMAP" id="MF_00955">
    <property type="entry name" value="GDP_Man_dehydratase"/>
    <property type="match status" value="1"/>
</dbReference>
<dbReference type="CDD" id="cd05260">
    <property type="entry name" value="GDP_MD_SDR_e"/>
    <property type="match status" value="1"/>
</dbReference>
<reference evidence="10 11" key="1">
    <citation type="submission" date="2019-01" db="EMBL/GenBank/DDBJ databases">
        <title>The draft genome of Rhizobium sp. 24NR.</title>
        <authorList>
            <person name="Liu L."/>
            <person name="Liang L."/>
            <person name="Shi S."/>
            <person name="Xu L."/>
            <person name="Wang X."/>
            <person name="Li L."/>
            <person name="Zhang X."/>
        </authorList>
    </citation>
    <scope>NUCLEOTIDE SEQUENCE [LARGE SCALE GENOMIC DNA]</scope>
    <source>
        <strain evidence="10 11">24NR</strain>
    </source>
</reference>
<comment type="catalytic activity">
    <reaction evidence="1 8">
        <text>GDP-alpha-D-mannose = GDP-4-dehydro-alpha-D-rhamnose + H2O</text>
        <dbReference type="Rhea" id="RHEA:23820"/>
        <dbReference type="ChEBI" id="CHEBI:15377"/>
        <dbReference type="ChEBI" id="CHEBI:57527"/>
        <dbReference type="ChEBI" id="CHEBI:57964"/>
        <dbReference type="EC" id="4.2.1.47"/>
    </reaction>
</comment>
<evidence type="ECO:0000256" key="2">
    <source>
        <dbReference type="ARBA" id="ARBA00001937"/>
    </source>
</evidence>
<comment type="function">
    <text evidence="7 8">Catalyzes the conversion of GDP-D-mannose to GDP-4-dehydro-6-deoxy-D-mannose.</text>
</comment>
<evidence type="ECO:0000256" key="4">
    <source>
        <dbReference type="ARBA" id="ARBA00011989"/>
    </source>
</evidence>
<keyword evidence="5" id="KW-0536">Nodulation</keyword>
<dbReference type="Gene3D" id="3.40.50.720">
    <property type="entry name" value="NAD(P)-binding Rossmann-like Domain"/>
    <property type="match status" value="1"/>
</dbReference>
<evidence type="ECO:0000259" key="9">
    <source>
        <dbReference type="Pfam" id="PF16363"/>
    </source>
</evidence>
<name>A0A444LIB2_9HYPH</name>
<proteinExistence type="inferred from homology"/>
<dbReference type="Proteomes" id="UP000287687">
    <property type="component" value="Unassembled WGS sequence"/>
</dbReference>
<dbReference type="InterPro" id="IPR016040">
    <property type="entry name" value="NAD(P)-bd_dom"/>
</dbReference>
<comment type="caution">
    <text evidence="10">The sequence shown here is derived from an EMBL/GenBank/DDBJ whole genome shotgun (WGS) entry which is preliminary data.</text>
</comment>
<comment type="cofactor">
    <cofactor evidence="2 8">
        <name>NADP(+)</name>
        <dbReference type="ChEBI" id="CHEBI:58349"/>
    </cofactor>
</comment>
<dbReference type="GO" id="GO:0008446">
    <property type="term" value="F:GDP-mannose 4,6-dehydratase activity"/>
    <property type="evidence" value="ECO:0007669"/>
    <property type="project" value="UniProtKB-UniRule"/>
</dbReference>
<dbReference type="GO" id="GO:0042351">
    <property type="term" value="P:'de novo' GDP-L-fucose biosynthetic process"/>
    <property type="evidence" value="ECO:0007669"/>
    <property type="project" value="TreeGrafter"/>
</dbReference>
<dbReference type="SUPFAM" id="SSF51735">
    <property type="entry name" value="NAD(P)-binding Rossmann-fold domains"/>
    <property type="match status" value="1"/>
</dbReference>
<keyword evidence="11" id="KW-1185">Reference proteome</keyword>
<evidence type="ECO:0000313" key="10">
    <source>
        <dbReference type="EMBL" id="RWX78776.1"/>
    </source>
</evidence>
<accession>A0A444LIB2</accession>